<dbReference type="OMA" id="QMEFFVG"/>
<feature type="chain" id="PRO_5002869686" evidence="2">
    <location>
        <begin position="17"/>
        <end position="406"/>
    </location>
</feature>
<dbReference type="GeneID" id="7448039"/>
<feature type="transmembrane region" description="Helical" evidence="1">
    <location>
        <begin position="367"/>
        <end position="387"/>
    </location>
</feature>
<dbReference type="eggNOG" id="ENOG502SN9M">
    <property type="taxonomic scope" value="Eukaryota"/>
</dbReference>
<feature type="signal peptide" evidence="2">
    <location>
        <begin position="1"/>
        <end position="16"/>
    </location>
</feature>
<dbReference type="Proteomes" id="UP000001449">
    <property type="component" value="Chromosome 12"/>
</dbReference>
<name>B8CAU6_THAPS</name>
<keyword evidence="4" id="KW-1185">Reference proteome</keyword>
<dbReference type="RefSeq" id="XP_002293283.1">
    <property type="nucleotide sequence ID" value="XM_002293247.1"/>
</dbReference>
<dbReference type="AlphaFoldDB" id="B8CAU6"/>
<keyword evidence="1" id="KW-1133">Transmembrane helix</keyword>
<reference evidence="3 4" key="2">
    <citation type="journal article" date="2008" name="Nature">
        <title>The Phaeodactylum genome reveals the evolutionary history of diatom genomes.</title>
        <authorList>
            <person name="Bowler C."/>
            <person name="Allen A.E."/>
            <person name="Badger J.H."/>
            <person name="Grimwood J."/>
            <person name="Jabbari K."/>
            <person name="Kuo A."/>
            <person name="Maheswari U."/>
            <person name="Martens C."/>
            <person name="Maumus F."/>
            <person name="Otillar R.P."/>
            <person name="Rayko E."/>
            <person name="Salamov A."/>
            <person name="Vandepoele K."/>
            <person name="Beszteri B."/>
            <person name="Gruber A."/>
            <person name="Heijde M."/>
            <person name="Katinka M."/>
            <person name="Mock T."/>
            <person name="Valentin K."/>
            <person name="Verret F."/>
            <person name="Berges J.A."/>
            <person name="Brownlee C."/>
            <person name="Cadoret J.P."/>
            <person name="Chiovitti A."/>
            <person name="Choi C.J."/>
            <person name="Coesel S."/>
            <person name="De Martino A."/>
            <person name="Detter J.C."/>
            <person name="Durkin C."/>
            <person name="Falciatore A."/>
            <person name="Fournet J."/>
            <person name="Haruta M."/>
            <person name="Huysman M.J."/>
            <person name="Jenkins B.D."/>
            <person name="Jiroutova K."/>
            <person name="Jorgensen R.E."/>
            <person name="Joubert Y."/>
            <person name="Kaplan A."/>
            <person name="Kroger N."/>
            <person name="Kroth P.G."/>
            <person name="La Roche J."/>
            <person name="Lindquist E."/>
            <person name="Lommer M."/>
            <person name="Martin-Jezequel V."/>
            <person name="Lopez P.J."/>
            <person name="Lucas S."/>
            <person name="Mangogna M."/>
            <person name="McGinnis K."/>
            <person name="Medlin L.K."/>
            <person name="Montsant A."/>
            <person name="Oudot-Le Secq M.P."/>
            <person name="Napoli C."/>
            <person name="Obornik M."/>
            <person name="Parker M.S."/>
            <person name="Petit J.L."/>
            <person name="Porcel B.M."/>
            <person name="Poulsen N."/>
            <person name="Robison M."/>
            <person name="Rychlewski L."/>
            <person name="Rynearson T.A."/>
            <person name="Schmutz J."/>
            <person name="Shapiro H."/>
            <person name="Siaut M."/>
            <person name="Stanley M."/>
            <person name="Sussman M.R."/>
            <person name="Taylor A.R."/>
            <person name="Vardi A."/>
            <person name="von Dassow P."/>
            <person name="Vyverman W."/>
            <person name="Willis A."/>
            <person name="Wyrwicz L.S."/>
            <person name="Rokhsar D.S."/>
            <person name="Weissenbach J."/>
            <person name="Armbrust E.V."/>
            <person name="Green B.R."/>
            <person name="Van de Peer Y."/>
            <person name="Grigoriev I.V."/>
        </authorList>
    </citation>
    <scope>NUCLEOTIDE SEQUENCE [LARGE SCALE GENOMIC DNA]</scope>
    <source>
        <strain evidence="3 4">CCMP1335</strain>
    </source>
</reference>
<dbReference type="PaxDb" id="35128-Thaps24569"/>
<reference evidence="3 4" key="1">
    <citation type="journal article" date="2004" name="Science">
        <title>The genome of the diatom Thalassiosira pseudonana: ecology, evolution, and metabolism.</title>
        <authorList>
            <person name="Armbrust E.V."/>
            <person name="Berges J.A."/>
            <person name="Bowler C."/>
            <person name="Green B.R."/>
            <person name="Martinez D."/>
            <person name="Putnam N.H."/>
            <person name="Zhou S."/>
            <person name="Allen A.E."/>
            <person name="Apt K.E."/>
            <person name="Bechner M."/>
            <person name="Brzezinski M.A."/>
            <person name="Chaal B.K."/>
            <person name="Chiovitti A."/>
            <person name="Davis A.K."/>
            <person name="Demarest M.S."/>
            <person name="Detter J.C."/>
            <person name="Glavina T."/>
            <person name="Goodstein D."/>
            <person name="Hadi M.Z."/>
            <person name="Hellsten U."/>
            <person name="Hildebrand M."/>
            <person name="Jenkins B.D."/>
            <person name="Jurka J."/>
            <person name="Kapitonov V.V."/>
            <person name="Kroger N."/>
            <person name="Lau W.W."/>
            <person name="Lane T.W."/>
            <person name="Larimer F.W."/>
            <person name="Lippmeier J.C."/>
            <person name="Lucas S."/>
            <person name="Medina M."/>
            <person name="Montsant A."/>
            <person name="Obornik M."/>
            <person name="Parker M.S."/>
            <person name="Palenik B."/>
            <person name="Pazour G.J."/>
            <person name="Richardson P.M."/>
            <person name="Rynearson T.A."/>
            <person name="Saito M.A."/>
            <person name="Schwartz D.C."/>
            <person name="Thamatrakoln K."/>
            <person name="Valentin K."/>
            <person name="Vardi A."/>
            <person name="Wilkerson F.P."/>
            <person name="Rokhsar D.S."/>
        </authorList>
    </citation>
    <scope>NUCLEOTIDE SEQUENCE [LARGE SCALE GENOMIC DNA]</scope>
    <source>
        <strain evidence="3 4">CCMP1335</strain>
    </source>
</reference>
<dbReference type="EMBL" id="CM000647">
    <property type="protein sequence ID" value="EED89744.1"/>
    <property type="molecule type" value="Genomic_DNA"/>
</dbReference>
<dbReference type="KEGG" id="tps:THAPSDRAFT_24569"/>
<accession>B8CAU6</accession>
<evidence type="ECO:0000256" key="2">
    <source>
        <dbReference type="SAM" id="SignalP"/>
    </source>
</evidence>
<dbReference type="HOGENOM" id="CLU_056661_0_0_1"/>
<gene>
    <name evidence="3" type="ORF">THAPSDRAFT_24569</name>
</gene>
<evidence type="ECO:0000313" key="4">
    <source>
        <dbReference type="Proteomes" id="UP000001449"/>
    </source>
</evidence>
<keyword evidence="1" id="KW-0812">Transmembrane</keyword>
<evidence type="ECO:0000313" key="3">
    <source>
        <dbReference type="EMBL" id="EED89744.1"/>
    </source>
</evidence>
<protein>
    <submittedName>
        <fullName evidence="3">Uncharacterized protein</fullName>
    </submittedName>
</protein>
<keyword evidence="1" id="KW-0472">Membrane</keyword>
<sequence length="406" mass="44551">MKLSILLASIATATAATQIDTSDIPATSKMGARILSKARQLGDNKDNDITWVANYSLKFEKCATSTDYYGGYFGGNQAQGNNNRNNNRQGYNGMYQQRLIHFKLCPSSSCSSCSGGADYVIDMNEFMGAYLESKMNAQEYNCEKVRENCYCEDANDDDACEATCFAAAGLDYCQQEGDDNGENKNQFNLQEAVECRRMEVDEDAMNYYAYQNGGNGQNNAYYGGQMEFFVGPYCANSGKQIFLGVFMDETCSMEAPKGIYTKLNYGQSLPYSSTSLIESGCVSCKEPEEYDENNNGDQQDEDKVLEICENLYEQAGKCETDLTALNAAYGQYPNTYACDFIKGLKASGKSRINFSQMTNSVKNATPATLAGVFAATTVLFGGLAMYLHQKIQRSNVNLVSDGGAMA</sequence>
<dbReference type="InParanoid" id="B8CAU6"/>
<keyword evidence="2" id="KW-0732">Signal</keyword>
<organism evidence="3 4">
    <name type="scientific">Thalassiosira pseudonana</name>
    <name type="common">Marine diatom</name>
    <name type="synonym">Cyclotella nana</name>
    <dbReference type="NCBI Taxonomy" id="35128"/>
    <lineage>
        <taxon>Eukaryota</taxon>
        <taxon>Sar</taxon>
        <taxon>Stramenopiles</taxon>
        <taxon>Ochrophyta</taxon>
        <taxon>Bacillariophyta</taxon>
        <taxon>Coscinodiscophyceae</taxon>
        <taxon>Thalassiosirophycidae</taxon>
        <taxon>Thalassiosirales</taxon>
        <taxon>Thalassiosiraceae</taxon>
        <taxon>Thalassiosira</taxon>
    </lineage>
</organism>
<proteinExistence type="predicted"/>
<evidence type="ECO:0000256" key="1">
    <source>
        <dbReference type="SAM" id="Phobius"/>
    </source>
</evidence>